<keyword evidence="1" id="KW-0677">Repeat</keyword>
<feature type="domain" description="Fibronectin type-III" evidence="4">
    <location>
        <begin position="93"/>
        <end position="188"/>
    </location>
</feature>
<dbReference type="GO" id="GO:0009653">
    <property type="term" value="P:anatomical structure morphogenesis"/>
    <property type="evidence" value="ECO:0007669"/>
    <property type="project" value="UniProtKB-ARBA"/>
</dbReference>
<comment type="caution">
    <text evidence="5">The sequence shown here is derived from an EMBL/GenBank/DDBJ whole genome shotgun (WGS) entry which is preliminary data.</text>
</comment>
<dbReference type="InterPro" id="IPR036179">
    <property type="entry name" value="Ig-like_dom_sf"/>
</dbReference>
<dbReference type="Gene3D" id="2.60.40.10">
    <property type="entry name" value="Immunoglobulins"/>
    <property type="match status" value="3"/>
</dbReference>
<evidence type="ECO:0000256" key="2">
    <source>
        <dbReference type="SAM" id="MobiDB-lite"/>
    </source>
</evidence>
<dbReference type="PROSITE" id="PS50853">
    <property type="entry name" value="FN3"/>
    <property type="match status" value="2"/>
</dbReference>
<dbReference type="PANTHER" id="PTHR13817:SF166">
    <property type="entry name" value="NEURONAL IGCAM-RELATED"/>
    <property type="match status" value="1"/>
</dbReference>
<protein>
    <submittedName>
        <fullName evidence="5">Down syndrome cell adhesion molecule-like protein 1</fullName>
    </submittedName>
</protein>
<dbReference type="InterPro" id="IPR013098">
    <property type="entry name" value="Ig_I-set"/>
</dbReference>
<dbReference type="InterPro" id="IPR013783">
    <property type="entry name" value="Ig-like_fold"/>
</dbReference>
<dbReference type="InterPro" id="IPR036116">
    <property type="entry name" value="FN3_sf"/>
</dbReference>
<feature type="domain" description="Fibronectin type-III" evidence="4">
    <location>
        <begin position="193"/>
        <end position="222"/>
    </location>
</feature>
<dbReference type="GO" id="GO:0045202">
    <property type="term" value="C:synapse"/>
    <property type="evidence" value="ECO:0007669"/>
    <property type="project" value="TreeGrafter"/>
</dbReference>
<dbReference type="Pfam" id="PF00041">
    <property type="entry name" value="fn3"/>
    <property type="match status" value="1"/>
</dbReference>
<sequence>MKCEALGDQPLAVTWQRDETTISKSGDERYEIFETLVPKGVMSELIIRTTDRDDGALYSCVAENEVRQRPAEDPAALVLTVSILITFPEVPAPPLDVKIREIWSRSASVTWAPPYSGNSPITKYIVQYWRDIGGAPHRLLEISAPSSQSSALLKDLHPGTPYVLKVVAENAVGRGEPSDGAFFRTGEEEPSSPPADINAEPRGSSTIRVSWKPPPRTAGTAS</sequence>
<dbReference type="GO" id="GO:0007416">
    <property type="term" value="P:synapse assembly"/>
    <property type="evidence" value="ECO:0007669"/>
    <property type="project" value="TreeGrafter"/>
</dbReference>
<dbReference type="CDD" id="cd00063">
    <property type="entry name" value="FN3"/>
    <property type="match status" value="1"/>
</dbReference>
<dbReference type="PROSITE" id="PS50835">
    <property type="entry name" value="IG_LIKE"/>
    <property type="match status" value="1"/>
</dbReference>
<dbReference type="PRINTS" id="PR00014">
    <property type="entry name" value="FNTYPEIII"/>
</dbReference>
<evidence type="ECO:0000256" key="1">
    <source>
        <dbReference type="ARBA" id="ARBA00022737"/>
    </source>
</evidence>
<dbReference type="InterPro" id="IPR050964">
    <property type="entry name" value="Striated_Muscle_Regulatory"/>
</dbReference>
<dbReference type="SMART" id="SM00060">
    <property type="entry name" value="FN3"/>
    <property type="match status" value="1"/>
</dbReference>
<dbReference type="InterPro" id="IPR003961">
    <property type="entry name" value="FN3_dom"/>
</dbReference>
<dbReference type="GO" id="GO:0007156">
    <property type="term" value="P:homophilic cell adhesion via plasma membrane adhesion molecules"/>
    <property type="evidence" value="ECO:0007669"/>
    <property type="project" value="TreeGrafter"/>
</dbReference>
<evidence type="ECO:0000313" key="6">
    <source>
        <dbReference type="Proteomes" id="UP001054945"/>
    </source>
</evidence>
<dbReference type="GO" id="GO:0030154">
    <property type="term" value="P:cell differentiation"/>
    <property type="evidence" value="ECO:0007669"/>
    <property type="project" value="UniProtKB-ARBA"/>
</dbReference>
<dbReference type="Pfam" id="PF07679">
    <property type="entry name" value="I-set"/>
    <property type="match status" value="1"/>
</dbReference>
<dbReference type="SUPFAM" id="SSF49265">
    <property type="entry name" value="Fibronectin type III"/>
    <property type="match status" value="1"/>
</dbReference>
<organism evidence="5 6">
    <name type="scientific">Caerostris extrusa</name>
    <name type="common">Bark spider</name>
    <name type="synonym">Caerostris bankana</name>
    <dbReference type="NCBI Taxonomy" id="172846"/>
    <lineage>
        <taxon>Eukaryota</taxon>
        <taxon>Metazoa</taxon>
        <taxon>Ecdysozoa</taxon>
        <taxon>Arthropoda</taxon>
        <taxon>Chelicerata</taxon>
        <taxon>Arachnida</taxon>
        <taxon>Araneae</taxon>
        <taxon>Araneomorphae</taxon>
        <taxon>Entelegynae</taxon>
        <taxon>Araneoidea</taxon>
        <taxon>Araneidae</taxon>
        <taxon>Caerostris</taxon>
    </lineage>
</organism>
<feature type="region of interest" description="Disordered" evidence="2">
    <location>
        <begin position="175"/>
        <end position="222"/>
    </location>
</feature>
<name>A0AAV4QLA1_CAEEX</name>
<proteinExistence type="predicted"/>
<reference evidence="5 6" key="1">
    <citation type="submission" date="2021-06" db="EMBL/GenBank/DDBJ databases">
        <title>Caerostris extrusa draft genome.</title>
        <authorList>
            <person name="Kono N."/>
            <person name="Arakawa K."/>
        </authorList>
    </citation>
    <scope>NUCLEOTIDE SEQUENCE [LARGE SCALE GENOMIC DNA]</scope>
</reference>
<feature type="domain" description="Ig-like" evidence="3">
    <location>
        <begin position="1"/>
        <end position="82"/>
    </location>
</feature>
<dbReference type="PANTHER" id="PTHR13817">
    <property type="entry name" value="TITIN"/>
    <property type="match status" value="1"/>
</dbReference>
<dbReference type="EMBL" id="BPLR01006326">
    <property type="protein sequence ID" value="GIY09032.1"/>
    <property type="molecule type" value="Genomic_DNA"/>
</dbReference>
<keyword evidence="6" id="KW-1185">Reference proteome</keyword>
<accession>A0AAV4QLA1</accession>
<dbReference type="InterPro" id="IPR007110">
    <property type="entry name" value="Ig-like_dom"/>
</dbReference>
<dbReference type="AlphaFoldDB" id="A0AAV4QLA1"/>
<evidence type="ECO:0000313" key="5">
    <source>
        <dbReference type="EMBL" id="GIY09032.1"/>
    </source>
</evidence>
<dbReference type="Proteomes" id="UP001054945">
    <property type="component" value="Unassembled WGS sequence"/>
</dbReference>
<dbReference type="SUPFAM" id="SSF48726">
    <property type="entry name" value="Immunoglobulin"/>
    <property type="match status" value="1"/>
</dbReference>
<evidence type="ECO:0000259" key="4">
    <source>
        <dbReference type="PROSITE" id="PS50853"/>
    </source>
</evidence>
<gene>
    <name evidence="5" type="primary">X975_23121</name>
    <name evidence="5" type="ORF">CEXT_337691</name>
</gene>
<evidence type="ECO:0000259" key="3">
    <source>
        <dbReference type="PROSITE" id="PS50835"/>
    </source>
</evidence>